<proteinExistence type="predicted"/>
<evidence type="ECO:0000256" key="1">
    <source>
        <dbReference type="SAM" id="MobiDB-lite"/>
    </source>
</evidence>
<feature type="region of interest" description="Disordered" evidence="1">
    <location>
        <begin position="1"/>
        <end position="43"/>
    </location>
</feature>
<evidence type="ECO:0000313" key="2">
    <source>
        <dbReference type="EMBL" id="GAA4789308.1"/>
    </source>
</evidence>
<feature type="compositionally biased region" description="Basic and acidic residues" evidence="1">
    <location>
        <begin position="30"/>
        <end position="39"/>
    </location>
</feature>
<protein>
    <submittedName>
        <fullName evidence="2">Uncharacterized protein</fullName>
    </submittedName>
</protein>
<evidence type="ECO:0000313" key="3">
    <source>
        <dbReference type="Proteomes" id="UP001501147"/>
    </source>
</evidence>
<comment type="caution">
    <text evidence="2">The sequence shown here is derived from an EMBL/GenBank/DDBJ whole genome shotgun (WGS) entry which is preliminary data.</text>
</comment>
<dbReference type="EMBL" id="BAABJV010000014">
    <property type="protein sequence ID" value="GAA4789308.1"/>
    <property type="molecule type" value="Genomic_DNA"/>
</dbReference>
<name>A0ABP9B2H5_9ACTN</name>
<dbReference type="Proteomes" id="UP001501147">
    <property type="component" value="Unassembled WGS sequence"/>
</dbReference>
<organism evidence="2 3">
    <name type="scientific">Streptomyces sanyensis</name>
    <dbReference type="NCBI Taxonomy" id="568869"/>
    <lineage>
        <taxon>Bacteria</taxon>
        <taxon>Bacillati</taxon>
        <taxon>Actinomycetota</taxon>
        <taxon>Actinomycetes</taxon>
        <taxon>Kitasatosporales</taxon>
        <taxon>Streptomycetaceae</taxon>
        <taxon>Streptomyces</taxon>
    </lineage>
</organism>
<keyword evidence="3" id="KW-1185">Reference proteome</keyword>
<gene>
    <name evidence="2" type="ORF">GCM10023329_45830</name>
</gene>
<reference evidence="3" key="1">
    <citation type="journal article" date="2019" name="Int. J. Syst. Evol. Microbiol.">
        <title>The Global Catalogue of Microorganisms (GCM) 10K type strain sequencing project: providing services to taxonomists for standard genome sequencing and annotation.</title>
        <authorList>
            <consortium name="The Broad Institute Genomics Platform"/>
            <consortium name="The Broad Institute Genome Sequencing Center for Infectious Disease"/>
            <person name="Wu L."/>
            <person name="Ma J."/>
        </authorList>
    </citation>
    <scope>NUCLEOTIDE SEQUENCE [LARGE SCALE GENOMIC DNA]</scope>
    <source>
        <strain evidence="3">JCM 18324</strain>
    </source>
</reference>
<sequence length="98" mass="10535">MDGVRTGKWAAGHPAVTDPVHSPLPPAPECRSRTPDGPRNRTKGLIVSSADRADAPIYHGLVEERGDVPADVRRTAEETLREVGRTLDFDLQGAGALR</sequence>
<accession>A0ABP9B2H5</accession>